<dbReference type="GO" id="GO:0005576">
    <property type="term" value="C:extracellular region"/>
    <property type="evidence" value="ECO:0007669"/>
    <property type="project" value="UniProtKB-SubCell"/>
</dbReference>
<dbReference type="InterPro" id="IPR050819">
    <property type="entry name" value="Tripeptidyl-peptidase_I"/>
</dbReference>
<dbReference type="Proteomes" id="UP000566819">
    <property type="component" value="Unassembled WGS sequence"/>
</dbReference>
<evidence type="ECO:0000313" key="19">
    <source>
        <dbReference type="Proteomes" id="UP000566819"/>
    </source>
</evidence>
<keyword evidence="5" id="KW-0964">Secreted</keyword>
<dbReference type="PANTHER" id="PTHR14218:SF35">
    <property type="entry name" value="PEPTIDASE S53 DOMAIN-CONTAINING PROTEIN"/>
    <property type="match status" value="1"/>
</dbReference>
<dbReference type="Pfam" id="PF00082">
    <property type="entry name" value="Peptidase_S8"/>
    <property type="match status" value="1"/>
</dbReference>
<keyword evidence="8 16" id="KW-0732">Signal</keyword>
<dbReference type="InterPro" id="IPR023828">
    <property type="entry name" value="Peptidase_S8_Ser-AS"/>
</dbReference>
<feature type="chain" id="PRO_5034164836" description="tripeptidyl-peptidase II" evidence="16">
    <location>
        <begin position="20"/>
        <end position="636"/>
    </location>
</feature>
<dbReference type="OrthoDB" id="409122at2759"/>
<evidence type="ECO:0000259" key="17">
    <source>
        <dbReference type="PROSITE" id="PS51695"/>
    </source>
</evidence>
<dbReference type="InterPro" id="IPR000209">
    <property type="entry name" value="Peptidase_S8/S53_dom"/>
</dbReference>
<dbReference type="FunFam" id="3.40.50.200:FF:000015">
    <property type="entry name" value="Tripeptidyl peptidase A"/>
    <property type="match status" value="1"/>
</dbReference>
<reference evidence="18 19" key="1">
    <citation type="submission" date="2020-03" db="EMBL/GenBank/DDBJ databases">
        <title>Draft Genome Sequence of Cudoniella acicularis.</title>
        <authorList>
            <person name="Buettner E."/>
            <person name="Kellner H."/>
        </authorList>
    </citation>
    <scope>NUCLEOTIDE SEQUENCE [LARGE SCALE GENOMIC DNA]</scope>
    <source>
        <strain evidence="18 19">DSM 108380</strain>
    </source>
</reference>
<keyword evidence="19" id="KW-1185">Reference proteome</keyword>
<keyword evidence="10 15" id="KW-0720">Serine protease</keyword>
<comment type="subcellular location">
    <subcellularLocation>
        <location evidence="3">Secreted</location>
        <location evidence="3">Extracellular space</location>
    </subcellularLocation>
</comment>
<dbReference type="Gene3D" id="3.40.50.200">
    <property type="entry name" value="Peptidase S8/S53 domain"/>
    <property type="match status" value="1"/>
</dbReference>
<comment type="caution">
    <text evidence="18">The sequence shown here is derived from an EMBL/GenBank/DDBJ whole genome shotgun (WGS) entry which is preliminary data.</text>
</comment>
<evidence type="ECO:0000256" key="4">
    <source>
        <dbReference type="ARBA" id="ARBA00012462"/>
    </source>
</evidence>
<evidence type="ECO:0000256" key="11">
    <source>
        <dbReference type="ARBA" id="ARBA00022837"/>
    </source>
</evidence>
<feature type="active site" description="Charge relay system" evidence="15">
    <location>
        <position position="308"/>
    </location>
</feature>
<keyword evidence="11 15" id="KW-0106">Calcium</keyword>
<dbReference type="PROSITE" id="PS51695">
    <property type="entry name" value="SEDOLISIN"/>
    <property type="match status" value="1"/>
</dbReference>
<dbReference type="PROSITE" id="PS00138">
    <property type="entry name" value="SUBTILASE_SER"/>
    <property type="match status" value="1"/>
</dbReference>
<comment type="catalytic activity">
    <reaction evidence="1">
        <text>Release of an N-terminal tripeptide from a polypeptide.</text>
        <dbReference type="EC" id="3.4.14.10"/>
    </reaction>
</comment>
<dbReference type="InterPro" id="IPR015366">
    <property type="entry name" value="S53_propep"/>
</dbReference>
<comment type="function">
    <text evidence="2">Secreted tripeptidyl-peptidase which degrades proteins at acidic pHs and is involved in virulence.</text>
</comment>
<organism evidence="18 19">
    <name type="scientific">Cudoniella acicularis</name>
    <dbReference type="NCBI Taxonomy" id="354080"/>
    <lineage>
        <taxon>Eukaryota</taxon>
        <taxon>Fungi</taxon>
        <taxon>Dikarya</taxon>
        <taxon>Ascomycota</taxon>
        <taxon>Pezizomycotina</taxon>
        <taxon>Leotiomycetes</taxon>
        <taxon>Helotiales</taxon>
        <taxon>Tricladiaceae</taxon>
        <taxon>Cudoniella</taxon>
    </lineage>
</organism>
<keyword evidence="13" id="KW-0865">Zymogen</keyword>
<accession>A0A8H4W910</accession>
<feature type="active site" description="Charge relay system" evidence="15">
    <location>
        <position position="304"/>
    </location>
</feature>
<proteinExistence type="predicted"/>
<evidence type="ECO:0000256" key="1">
    <source>
        <dbReference type="ARBA" id="ARBA00001910"/>
    </source>
</evidence>
<dbReference type="AlphaFoldDB" id="A0A8H4W910"/>
<dbReference type="EMBL" id="JAAMPI010000128">
    <property type="protein sequence ID" value="KAF4635294.1"/>
    <property type="molecule type" value="Genomic_DNA"/>
</dbReference>
<evidence type="ECO:0000256" key="13">
    <source>
        <dbReference type="ARBA" id="ARBA00023145"/>
    </source>
</evidence>
<keyword evidence="12" id="KW-0843">Virulence</keyword>
<feature type="signal peptide" evidence="16">
    <location>
        <begin position="1"/>
        <end position="19"/>
    </location>
</feature>
<evidence type="ECO:0000256" key="9">
    <source>
        <dbReference type="ARBA" id="ARBA00022801"/>
    </source>
</evidence>
<evidence type="ECO:0000256" key="8">
    <source>
        <dbReference type="ARBA" id="ARBA00022729"/>
    </source>
</evidence>
<evidence type="ECO:0000256" key="6">
    <source>
        <dbReference type="ARBA" id="ARBA00022670"/>
    </source>
</evidence>
<feature type="binding site" evidence="15">
    <location>
        <position position="567"/>
    </location>
    <ligand>
        <name>Ca(2+)</name>
        <dbReference type="ChEBI" id="CHEBI:29108"/>
    </ligand>
</feature>
<evidence type="ECO:0000256" key="15">
    <source>
        <dbReference type="PROSITE-ProRule" id="PRU01032"/>
    </source>
</evidence>
<dbReference type="GO" id="GO:0008240">
    <property type="term" value="F:tripeptidyl-peptidase activity"/>
    <property type="evidence" value="ECO:0007669"/>
    <property type="project" value="UniProtKB-EC"/>
</dbReference>
<feature type="binding site" evidence="15">
    <location>
        <position position="602"/>
    </location>
    <ligand>
        <name>Ca(2+)</name>
        <dbReference type="ChEBI" id="CHEBI:29108"/>
    </ligand>
</feature>
<evidence type="ECO:0000256" key="12">
    <source>
        <dbReference type="ARBA" id="ARBA00023026"/>
    </source>
</evidence>
<dbReference type="GO" id="GO:0006508">
    <property type="term" value="P:proteolysis"/>
    <property type="evidence" value="ECO:0007669"/>
    <property type="project" value="UniProtKB-KW"/>
</dbReference>
<dbReference type="GO" id="GO:0046872">
    <property type="term" value="F:metal ion binding"/>
    <property type="evidence" value="ECO:0007669"/>
    <property type="project" value="UniProtKB-UniRule"/>
</dbReference>
<dbReference type="CDD" id="cd04056">
    <property type="entry name" value="Peptidases_S53"/>
    <property type="match status" value="1"/>
</dbReference>
<dbReference type="SMART" id="SM00944">
    <property type="entry name" value="Pro-kuma_activ"/>
    <property type="match status" value="1"/>
</dbReference>
<evidence type="ECO:0000256" key="10">
    <source>
        <dbReference type="ARBA" id="ARBA00022825"/>
    </source>
</evidence>
<dbReference type="CDD" id="cd11377">
    <property type="entry name" value="Pro-peptidase_S53"/>
    <property type="match status" value="1"/>
</dbReference>
<dbReference type="SUPFAM" id="SSF52743">
    <property type="entry name" value="Subtilisin-like"/>
    <property type="match status" value="1"/>
</dbReference>
<protein>
    <recommendedName>
        <fullName evidence="4">tripeptidyl-peptidase II</fullName>
        <ecNumber evidence="4">3.4.14.10</ecNumber>
    </recommendedName>
</protein>
<feature type="active site" description="Charge relay system" evidence="15">
    <location>
        <position position="525"/>
    </location>
</feature>
<keyword evidence="6 15" id="KW-0645">Protease</keyword>
<keyword evidence="7 15" id="KW-0479">Metal-binding</keyword>
<evidence type="ECO:0000256" key="3">
    <source>
        <dbReference type="ARBA" id="ARBA00004239"/>
    </source>
</evidence>
<dbReference type="SUPFAM" id="SSF54897">
    <property type="entry name" value="Protease propeptides/inhibitors"/>
    <property type="match status" value="1"/>
</dbReference>
<dbReference type="PANTHER" id="PTHR14218">
    <property type="entry name" value="PROTEASE S8 TRIPEPTIDYL PEPTIDASE I CLN2"/>
    <property type="match status" value="1"/>
</dbReference>
<feature type="binding site" evidence="15">
    <location>
        <position position="568"/>
    </location>
    <ligand>
        <name>Ca(2+)</name>
        <dbReference type="ChEBI" id="CHEBI:29108"/>
    </ligand>
</feature>
<sequence>MHSLSILTVLVTAIGSAVAPNPATFISRDPSALTVFESLRETPQGWTKLEKPNPAKRLRLRIALQEPDHELFEKTLFAVSDPKHSSYGQHLKREEVKALVKPRDESTETVLSWLRISGISESDIDNDGEWINFYVPVSKAEEILNTTFNYWARDGDKPNIKEIRSMQYSVPLSVSSHIVMIQPTTRFGQIMAERSTAFIVSHAAPSTQDSAVAVPSLKLDPSCQTVITPECLRAMYNVGDYMADSRAGSLFGVCGYLQEYAKYDAYQLFVDKFAPYAKSQNFSYVKVNGGLNTQTSVIGLDDVEANLDIQYTSTLGYNEKINYYSTGGQGLLVPDLDEPNQASNQNEPYLDFLTYILALDDSKLPQTITTSYGEDEQSIPEAYTRIVCNMFGQLGMRGVSIIFSSGDTGVGSACQTNDGKNTTRFLPMFPASCPYVTSVGATFHYPEEALYFSSGGFSNRFPRPSYQDTAVKDYLSILGPTQWSSLYNASGRGFPDISAQGYNFSIMEKDPTTGIISTIMVAGTSASAPTVAGIVALLNNARLQVGQKPLGFLNPWLYGAGKAGLTDVVLGGSRGCTGRDIYSGLPSPLVPHASWNATKGWDPVSGLGSPDFGKLLSISTPGNKLPRIGNCSGDSC</sequence>
<keyword evidence="9 15" id="KW-0378">Hydrolase</keyword>
<evidence type="ECO:0000256" key="16">
    <source>
        <dbReference type="SAM" id="SignalP"/>
    </source>
</evidence>
<evidence type="ECO:0000256" key="7">
    <source>
        <dbReference type="ARBA" id="ARBA00022723"/>
    </source>
</evidence>
<evidence type="ECO:0000256" key="5">
    <source>
        <dbReference type="ARBA" id="ARBA00022525"/>
    </source>
</evidence>
<feature type="domain" description="Peptidase S53" evidence="17">
    <location>
        <begin position="226"/>
        <end position="622"/>
    </location>
</feature>
<dbReference type="InterPro" id="IPR036852">
    <property type="entry name" value="Peptidase_S8/S53_dom_sf"/>
</dbReference>
<evidence type="ECO:0000313" key="18">
    <source>
        <dbReference type="EMBL" id="KAF4635294.1"/>
    </source>
</evidence>
<evidence type="ECO:0000256" key="14">
    <source>
        <dbReference type="ARBA" id="ARBA00023180"/>
    </source>
</evidence>
<dbReference type="InterPro" id="IPR030400">
    <property type="entry name" value="Sedolisin_dom"/>
</dbReference>
<keyword evidence="14" id="KW-0325">Glycoprotein</keyword>
<name>A0A8H4W910_9HELO</name>
<dbReference type="EC" id="3.4.14.10" evidence="4"/>
<evidence type="ECO:0000256" key="2">
    <source>
        <dbReference type="ARBA" id="ARBA00002451"/>
    </source>
</evidence>
<gene>
    <name evidence="18" type="ORF">G7Y89_g2815</name>
</gene>
<feature type="binding site" evidence="15">
    <location>
        <position position="600"/>
    </location>
    <ligand>
        <name>Ca(2+)</name>
        <dbReference type="ChEBI" id="CHEBI:29108"/>
    </ligand>
</feature>
<dbReference type="Pfam" id="PF09286">
    <property type="entry name" value="Pro-kuma_activ"/>
    <property type="match status" value="1"/>
</dbReference>
<comment type="cofactor">
    <cofactor evidence="15">
        <name>Ca(2+)</name>
        <dbReference type="ChEBI" id="CHEBI:29108"/>
    </cofactor>
    <text evidence="15">Binds 1 Ca(2+) ion per subunit.</text>
</comment>
<dbReference type="GO" id="GO:0004252">
    <property type="term" value="F:serine-type endopeptidase activity"/>
    <property type="evidence" value="ECO:0007669"/>
    <property type="project" value="UniProtKB-UniRule"/>
</dbReference>